<evidence type="ECO:0000259" key="4">
    <source>
        <dbReference type="Pfam" id="PF13868"/>
    </source>
</evidence>
<keyword evidence="6" id="KW-1185">Reference proteome</keyword>
<organism evidence="5 6">
    <name type="scientific">Blepharisma stoltei</name>
    <dbReference type="NCBI Taxonomy" id="1481888"/>
    <lineage>
        <taxon>Eukaryota</taxon>
        <taxon>Sar</taxon>
        <taxon>Alveolata</taxon>
        <taxon>Ciliophora</taxon>
        <taxon>Postciliodesmatophora</taxon>
        <taxon>Heterotrichea</taxon>
        <taxon>Heterotrichida</taxon>
        <taxon>Blepharismidae</taxon>
        <taxon>Blepharisma</taxon>
    </lineage>
</organism>
<dbReference type="Pfam" id="PF13868">
    <property type="entry name" value="TPH"/>
    <property type="match status" value="1"/>
</dbReference>
<dbReference type="AlphaFoldDB" id="A0AAU9J6Y9"/>
<accession>A0AAU9J6Y9</accession>
<evidence type="ECO:0000256" key="2">
    <source>
        <dbReference type="SAM" id="Coils"/>
    </source>
</evidence>
<dbReference type="InterPro" id="IPR043597">
    <property type="entry name" value="TPH_dom"/>
</dbReference>
<dbReference type="EMBL" id="CAJZBQ010000018">
    <property type="protein sequence ID" value="CAG9317488.1"/>
    <property type="molecule type" value="Genomic_DNA"/>
</dbReference>
<dbReference type="InterPro" id="IPR039986">
    <property type="entry name" value="CFAP210"/>
</dbReference>
<name>A0AAU9J6Y9_9CILI</name>
<feature type="region of interest" description="Disordered" evidence="3">
    <location>
        <begin position="309"/>
        <end position="364"/>
    </location>
</feature>
<comment type="caution">
    <text evidence="5">The sequence shown here is derived from an EMBL/GenBank/DDBJ whole genome shotgun (WGS) entry which is preliminary data.</text>
</comment>
<dbReference type="Proteomes" id="UP001162131">
    <property type="component" value="Unassembled WGS sequence"/>
</dbReference>
<feature type="domain" description="Trichohyalin-plectin-homology" evidence="4">
    <location>
        <begin position="108"/>
        <end position="453"/>
    </location>
</feature>
<reference evidence="5" key="1">
    <citation type="submission" date="2021-09" db="EMBL/GenBank/DDBJ databases">
        <authorList>
            <consortium name="AG Swart"/>
            <person name="Singh M."/>
            <person name="Singh A."/>
            <person name="Seah K."/>
            <person name="Emmerich C."/>
        </authorList>
    </citation>
    <scope>NUCLEOTIDE SEQUENCE</scope>
    <source>
        <strain evidence="5">ATCC30299</strain>
    </source>
</reference>
<keyword evidence="1 2" id="KW-0175">Coiled coil</keyword>
<evidence type="ECO:0000313" key="6">
    <source>
        <dbReference type="Proteomes" id="UP001162131"/>
    </source>
</evidence>
<gene>
    <name evidence="5" type="ORF">BSTOLATCC_MIC18734</name>
</gene>
<evidence type="ECO:0000256" key="1">
    <source>
        <dbReference type="ARBA" id="ARBA00023054"/>
    </source>
</evidence>
<evidence type="ECO:0000256" key="3">
    <source>
        <dbReference type="SAM" id="MobiDB-lite"/>
    </source>
</evidence>
<proteinExistence type="predicted"/>
<protein>
    <recommendedName>
        <fullName evidence="4">Trichohyalin-plectin-homology domain-containing protein</fullName>
    </recommendedName>
</protein>
<evidence type="ECO:0000313" key="5">
    <source>
        <dbReference type="EMBL" id="CAG9317488.1"/>
    </source>
</evidence>
<sequence length="470" mass="57319">MSRDLAKNVAVISASDLDRMRRTCLGIDPAEQEQKLRQAERQELHEKSRVRMKNWGNSVDAIREKKELERFKKFEAEELERRRLDAEEEALNQEKRRQAIEYANKILHDEGDQVKAFHSKMFLSDVLQERELQLEINKKKKDNQKEVEERWVDLEHQQLKEYDEALLKKIEEEERKKKETQKILKDQLVSNKEKIVRKLQDEYIEGKLMKKKAIKDLQAEKREELERRKAAIAAQNETKKMNEHFQELKRLEQERIKEEERKIEEYAKQKEEVMNMRKRREEQKFKEKLETRQKMIDARIEELSKIKSNEDQRLQNQVQEAEQKAKETFEKKQQRHNDMMTQIERSRQHQIDRKKQEKEQEKMEDKEFAQFWKERMQDLNEMEKNEAEERRDRAKAQQLYHKKQMDYKARKVEQEALLEEELARQSAQIMEDEQNQFNSYAEKCLKEWAENGKNITPMILELKNYKKRIA</sequence>
<feature type="coiled-coil region" evidence="2">
    <location>
        <begin position="69"/>
        <end position="101"/>
    </location>
</feature>
<dbReference type="PANTHER" id="PTHR28663">
    <property type="entry name" value="COILED-COIL DOMAIN-CONTAINING PROTEIN 173"/>
    <property type="match status" value="1"/>
</dbReference>
<dbReference type="PANTHER" id="PTHR28663:SF1">
    <property type="entry name" value="CILIA- AND FLAGELLA- ASSOCIATED PROTEIN 210"/>
    <property type="match status" value="1"/>
</dbReference>
<feature type="compositionally biased region" description="Basic and acidic residues" evidence="3">
    <location>
        <begin position="321"/>
        <end position="364"/>
    </location>
</feature>
<feature type="coiled-coil region" evidence="2">
    <location>
        <begin position="129"/>
        <end position="187"/>
    </location>
</feature>